<name>A0A9Q3BU02_9BASI</name>
<protein>
    <recommendedName>
        <fullName evidence="2">Integrase catalytic domain-containing protein</fullName>
    </recommendedName>
</protein>
<comment type="caution">
    <text evidence="3">The sequence shown here is derived from an EMBL/GenBank/DDBJ whole genome shotgun (WGS) entry which is preliminary data.</text>
</comment>
<sequence length="239" mass="27929">MDFITQFPLSKTFDSILVVMERFSKIAIFIPTYGKITALSLAQIFTNPVFSKHGPPSSIVSDTESLFFESFWTQLCQQLKISRDLSTSFHPEIDGQTERVNQILEQYLWMYVSYHQDDWHTWLPLAKFSYNNVEHLSTKQLPFFTIYGRKPSFYSIHISQDSPAGKVSTKLKSVQQLVKEELESEIRIFKNYAHINRTIPPEFQPGDKVWLYSKNIKSTRPTMKLSERWPGTFEVLKQV</sequence>
<evidence type="ECO:0000259" key="2">
    <source>
        <dbReference type="PROSITE" id="PS50994"/>
    </source>
</evidence>
<dbReference type="PANTHER" id="PTHR37984">
    <property type="entry name" value="PROTEIN CBG26694"/>
    <property type="match status" value="1"/>
</dbReference>
<dbReference type="Gene3D" id="3.30.420.10">
    <property type="entry name" value="Ribonuclease H-like superfamily/Ribonuclease H"/>
    <property type="match status" value="1"/>
</dbReference>
<dbReference type="GO" id="GO:0003723">
    <property type="term" value="F:RNA binding"/>
    <property type="evidence" value="ECO:0007669"/>
    <property type="project" value="UniProtKB-KW"/>
</dbReference>
<dbReference type="EMBL" id="AVOT02003060">
    <property type="protein sequence ID" value="MBW0472364.1"/>
    <property type="molecule type" value="Genomic_DNA"/>
</dbReference>
<keyword evidence="4" id="KW-1185">Reference proteome</keyword>
<keyword evidence="1" id="KW-0694">RNA-binding</keyword>
<dbReference type="InterPro" id="IPR012337">
    <property type="entry name" value="RNaseH-like_sf"/>
</dbReference>
<gene>
    <name evidence="3" type="ORF">O181_012079</name>
</gene>
<evidence type="ECO:0000313" key="3">
    <source>
        <dbReference type="EMBL" id="MBW0472364.1"/>
    </source>
</evidence>
<reference evidence="3" key="1">
    <citation type="submission" date="2021-03" db="EMBL/GenBank/DDBJ databases">
        <title>Draft genome sequence of rust myrtle Austropuccinia psidii MF-1, a brazilian biotype.</title>
        <authorList>
            <person name="Quecine M.C."/>
            <person name="Pachon D.M.R."/>
            <person name="Bonatelli M.L."/>
            <person name="Correr F.H."/>
            <person name="Franceschini L.M."/>
            <person name="Leite T.F."/>
            <person name="Margarido G.R.A."/>
            <person name="Almeida C.A."/>
            <person name="Ferrarezi J.A."/>
            <person name="Labate C.A."/>
        </authorList>
    </citation>
    <scope>NUCLEOTIDE SEQUENCE</scope>
    <source>
        <strain evidence="3">MF-1</strain>
    </source>
</reference>
<dbReference type="InterPro" id="IPR001584">
    <property type="entry name" value="Integrase_cat-core"/>
</dbReference>
<organism evidence="3 4">
    <name type="scientific">Austropuccinia psidii MF-1</name>
    <dbReference type="NCBI Taxonomy" id="1389203"/>
    <lineage>
        <taxon>Eukaryota</taxon>
        <taxon>Fungi</taxon>
        <taxon>Dikarya</taxon>
        <taxon>Basidiomycota</taxon>
        <taxon>Pucciniomycotina</taxon>
        <taxon>Pucciniomycetes</taxon>
        <taxon>Pucciniales</taxon>
        <taxon>Sphaerophragmiaceae</taxon>
        <taxon>Austropuccinia</taxon>
    </lineage>
</organism>
<dbReference type="GO" id="GO:0005634">
    <property type="term" value="C:nucleus"/>
    <property type="evidence" value="ECO:0007669"/>
    <property type="project" value="UniProtKB-ARBA"/>
</dbReference>
<dbReference type="GO" id="GO:0015074">
    <property type="term" value="P:DNA integration"/>
    <property type="evidence" value="ECO:0007669"/>
    <property type="project" value="InterPro"/>
</dbReference>
<accession>A0A9Q3BU02</accession>
<dbReference type="SUPFAM" id="SSF53098">
    <property type="entry name" value="Ribonuclease H-like"/>
    <property type="match status" value="1"/>
</dbReference>
<proteinExistence type="predicted"/>
<dbReference type="PROSITE" id="PS50994">
    <property type="entry name" value="INTEGRASE"/>
    <property type="match status" value="1"/>
</dbReference>
<dbReference type="InterPro" id="IPR050951">
    <property type="entry name" value="Retrovirus_Pol_polyprotein"/>
</dbReference>
<dbReference type="PANTHER" id="PTHR37984:SF15">
    <property type="entry name" value="INTEGRASE CATALYTIC DOMAIN-CONTAINING PROTEIN"/>
    <property type="match status" value="1"/>
</dbReference>
<dbReference type="AlphaFoldDB" id="A0A9Q3BU02"/>
<dbReference type="OrthoDB" id="1903608at2759"/>
<evidence type="ECO:0000256" key="1">
    <source>
        <dbReference type="ARBA" id="ARBA00022884"/>
    </source>
</evidence>
<feature type="domain" description="Integrase catalytic" evidence="2">
    <location>
        <begin position="1"/>
        <end position="150"/>
    </location>
</feature>
<dbReference type="Proteomes" id="UP000765509">
    <property type="component" value="Unassembled WGS sequence"/>
</dbReference>
<evidence type="ECO:0000313" key="4">
    <source>
        <dbReference type="Proteomes" id="UP000765509"/>
    </source>
</evidence>
<dbReference type="InterPro" id="IPR036397">
    <property type="entry name" value="RNaseH_sf"/>
</dbReference>